<name>A0AAD1U758_EUPCR</name>
<sequence length="320" mass="36359">MSTSTQNSNKPHLKILAKPRFKRNAQGSNLKSRNLNFKAGNSIEILKPFKPFSLNCEKEQLRCYAPVVRIPQKCDSNRNFTEGISEKSILASHKHSTHEAPLGASWVKSEENMKSLFTNRLLQNTFDLKNEPRPLVANLNLKIPSIPTLTTSQTAEGCLFSRKVIMTESESQDNIECPSPYDTFCRKNTTQQDLFESVYKLRGKFHKKNTLMSSRIKHRTRNLKGITKARTTVDPLLGNNIASLKPTTRTLANVSIVDMNTTPREMIGKTPPKNIKTWVRKLSCRGPSKTLALQKVQIKKTARMGLKSRRHPKLRIYNSK</sequence>
<comment type="caution">
    <text evidence="1">The sequence shown here is derived from an EMBL/GenBank/DDBJ whole genome shotgun (WGS) entry which is preliminary data.</text>
</comment>
<dbReference type="Proteomes" id="UP001295684">
    <property type="component" value="Unassembled WGS sequence"/>
</dbReference>
<protein>
    <submittedName>
        <fullName evidence="1">Uncharacterized protein</fullName>
    </submittedName>
</protein>
<gene>
    <name evidence="1" type="ORF">ECRASSUSDP1_LOCUS2850</name>
</gene>
<organism evidence="1 2">
    <name type="scientific">Euplotes crassus</name>
    <dbReference type="NCBI Taxonomy" id="5936"/>
    <lineage>
        <taxon>Eukaryota</taxon>
        <taxon>Sar</taxon>
        <taxon>Alveolata</taxon>
        <taxon>Ciliophora</taxon>
        <taxon>Intramacronucleata</taxon>
        <taxon>Spirotrichea</taxon>
        <taxon>Hypotrichia</taxon>
        <taxon>Euplotida</taxon>
        <taxon>Euplotidae</taxon>
        <taxon>Moneuplotes</taxon>
    </lineage>
</organism>
<dbReference type="EMBL" id="CAMPGE010002728">
    <property type="protein sequence ID" value="CAI2361539.1"/>
    <property type="molecule type" value="Genomic_DNA"/>
</dbReference>
<evidence type="ECO:0000313" key="2">
    <source>
        <dbReference type="Proteomes" id="UP001295684"/>
    </source>
</evidence>
<accession>A0AAD1U758</accession>
<dbReference type="AlphaFoldDB" id="A0AAD1U758"/>
<keyword evidence="2" id="KW-1185">Reference proteome</keyword>
<reference evidence="1" key="1">
    <citation type="submission" date="2023-07" db="EMBL/GenBank/DDBJ databases">
        <authorList>
            <consortium name="AG Swart"/>
            <person name="Singh M."/>
            <person name="Singh A."/>
            <person name="Seah K."/>
            <person name="Emmerich C."/>
        </authorList>
    </citation>
    <scope>NUCLEOTIDE SEQUENCE</scope>
    <source>
        <strain evidence="1">DP1</strain>
    </source>
</reference>
<evidence type="ECO:0000313" key="1">
    <source>
        <dbReference type="EMBL" id="CAI2361539.1"/>
    </source>
</evidence>
<proteinExistence type="predicted"/>